<dbReference type="InterPro" id="IPR003495">
    <property type="entry name" value="CobW/HypB/UreG_nucleotide-bd"/>
</dbReference>
<dbReference type="GO" id="GO:0005737">
    <property type="term" value="C:cytoplasm"/>
    <property type="evidence" value="ECO:0007669"/>
    <property type="project" value="TreeGrafter"/>
</dbReference>
<name>B7WQV4_COMTK</name>
<sequence length="319" mass="34167">MKNSPIPVWVVTGYLGSGKTTLLNRWLRHAGLAHAVLIINEIGEVGLDDHILSRSADSASTLLANQCICCNGLPGLEGTLTELWWARLRRERPHFDTVVIETTGLAAPGPISQLFELVPLLRERYVLHAVVTTVSATAGCEGIEAQTQAREQLQAADTVVFTKVDRAEPAAIASLSTLIQAYAPQARVLQSAMASLDWNDMAAATPGRSLGNRLSAAVPRGAGFAAVRLGGRSGYAPIGESVHGVQSRFIPLPQPMALDAWKAWLGSRLGAHLLRLKGVVLLDEGLPLLVQWSQGDEYPLLQPFEGSCPSPGLTEIHSQ</sequence>
<dbReference type="PANTHER" id="PTHR13748:SF62">
    <property type="entry name" value="COBW DOMAIN-CONTAINING PROTEIN"/>
    <property type="match status" value="1"/>
</dbReference>
<dbReference type="Pfam" id="PF02492">
    <property type="entry name" value="cobW"/>
    <property type="match status" value="1"/>
</dbReference>
<dbReference type="OrthoDB" id="9808822at2"/>
<dbReference type="RefSeq" id="WP_003054463.1">
    <property type="nucleotide sequence ID" value="NZ_AAUJ02000001.1"/>
</dbReference>
<reference evidence="2 3" key="1">
    <citation type="journal article" date="2004" name="Appl. Environ. Microbiol.">
        <title>Mineralization of individual congeners of linear alkylbenzenesulfonate by defined pairs of heterotrophic bacteria.</title>
        <authorList>
            <person name="Schleheck D."/>
            <person name="Knepper T.P."/>
            <person name="Fischer K."/>
            <person name="Cook A.M."/>
        </authorList>
    </citation>
    <scope>NUCLEOTIDE SEQUENCE [LARGE SCALE GENOMIC DNA]</scope>
    <source>
        <strain evidence="3">DSM 14576 / KF-1</strain>
    </source>
</reference>
<comment type="caution">
    <text evidence="2">The sequence shown here is derived from an EMBL/GenBank/DDBJ whole genome shotgun (WGS) entry which is preliminary data.</text>
</comment>
<dbReference type="InterPro" id="IPR051316">
    <property type="entry name" value="Zinc-reg_GTPase_activator"/>
</dbReference>
<dbReference type="PANTHER" id="PTHR13748">
    <property type="entry name" value="COBW-RELATED"/>
    <property type="match status" value="1"/>
</dbReference>
<dbReference type="Gene3D" id="3.40.50.300">
    <property type="entry name" value="P-loop containing nucleotide triphosphate hydrolases"/>
    <property type="match status" value="1"/>
</dbReference>
<feature type="domain" description="CobW/HypB/UreG nucleotide-binding" evidence="1">
    <location>
        <begin position="7"/>
        <end position="189"/>
    </location>
</feature>
<dbReference type="SUPFAM" id="SSF52540">
    <property type="entry name" value="P-loop containing nucleoside triphosphate hydrolases"/>
    <property type="match status" value="1"/>
</dbReference>
<evidence type="ECO:0000313" key="3">
    <source>
        <dbReference type="Proteomes" id="UP000003039"/>
    </source>
</evidence>
<evidence type="ECO:0000259" key="1">
    <source>
        <dbReference type="Pfam" id="PF02492"/>
    </source>
</evidence>
<evidence type="ECO:0000313" key="2">
    <source>
        <dbReference type="EMBL" id="EED67099.1"/>
    </source>
</evidence>
<dbReference type="InterPro" id="IPR027417">
    <property type="entry name" value="P-loop_NTPase"/>
</dbReference>
<dbReference type="eggNOG" id="COG0523">
    <property type="taxonomic scope" value="Bacteria"/>
</dbReference>
<dbReference type="AlphaFoldDB" id="B7WQV4"/>
<accession>B7WQV4</accession>
<dbReference type="CDD" id="cd03112">
    <property type="entry name" value="CobW-like"/>
    <property type="match status" value="1"/>
</dbReference>
<dbReference type="EMBL" id="AAUJ02000001">
    <property type="protein sequence ID" value="EED67099.1"/>
    <property type="molecule type" value="Genomic_DNA"/>
</dbReference>
<protein>
    <submittedName>
        <fullName evidence="2">Cobalamin synthesis protein P47K</fullName>
    </submittedName>
</protein>
<gene>
    <name evidence="2" type="ORF">CtesDRAFT_PD2045</name>
</gene>
<organism evidence="2 3">
    <name type="scientific">Comamonas testosteroni (strain DSM 14576 / KF-1)</name>
    <name type="common">Pseudomonas testosteroni</name>
    <dbReference type="NCBI Taxonomy" id="399795"/>
    <lineage>
        <taxon>Bacteria</taxon>
        <taxon>Pseudomonadati</taxon>
        <taxon>Pseudomonadota</taxon>
        <taxon>Betaproteobacteria</taxon>
        <taxon>Burkholderiales</taxon>
        <taxon>Comamonadaceae</taxon>
        <taxon>Comamonas</taxon>
    </lineage>
</organism>
<proteinExistence type="predicted"/>
<dbReference type="Proteomes" id="UP000003039">
    <property type="component" value="Unassembled WGS sequence"/>
</dbReference>